<keyword evidence="2" id="KW-1185">Reference proteome</keyword>
<accession>A0ACC1LV17</accession>
<dbReference type="EMBL" id="JANBVB010002775">
    <property type="protein sequence ID" value="KAJ2882507.1"/>
    <property type="molecule type" value="Genomic_DNA"/>
</dbReference>
<proteinExistence type="predicted"/>
<gene>
    <name evidence="1" type="ORF">IWW38_005652</name>
</gene>
<sequence length="220" mass="25101">MWMQPQIKNKRQLRRFARSVGTPPLFYFKGIQCYGDFVRVLVMPDTEDKSMWQDYRRVAPVLKHCRRLQTLDLSRCLGMNGDEFVSLFSRNPWMCYSLTSLSIGSDELTADILVAVISMLRNVKRLNLDNSHTDNDVLYAIAKFLPNIESLSIDSCDGVSYNGIQALLCDCPNLTYLSPYATNDSASRSLIREINARGGHVIVNAIPYDVFNTYDPDLPW</sequence>
<protein>
    <submittedName>
        <fullName evidence="1">Uncharacterized protein</fullName>
    </submittedName>
</protein>
<reference evidence="1" key="1">
    <citation type="submission" date="2022-07" db="EMBL/GenBank/DDBJ databases">
        <title>Phylogenomic reconstructions and comparative analyses of Kickxellomycotina fungi.</title>
        <authorList>
            <person name="Reynolds N.K."/>
            <person name="Stajich J.E."/>
            <person name="Barry K."/>
            <person name="Grigoriev I.V."/>
            <person name="Crous P."/>
            <person name="Smith M.E."/>
        </authorList>
    </citation>
    <scope>NUCLEOTIDE SEQUENCE</scope>
    <source>
        <strain evidence="1">CBS 190363</strain>
    </source>
</reference>
<comment type="caution">
    <text evidence="1">The sequence shown here is derived from an EMBL/GenBank/DDBJ whole genome shotgun (WGS) entry which is preliminary data.</text>
</comment>
<evidence type="ECO:0000313" key="2">
    <source>
        <dbReference type="Proteomes" id="UP001139981"/>
    </source>
</evidence>
<dbReference type="Proteomes" id="UP001139981">
    <property type="component" value="Unassembled WGS sequence"/>
</dbReference>
<evidence type="ECO:0000313" key="1">
    <source>
        <dbReference type="EMBL" id="KAJ2882507.1"/>
    </source>
</evidence>
<organism evidence="1 2">
    <name type="scientific">Coemansia aciculifera</name>
    <dbReference type="NCBI Taxonomy" id="417176"/>
    <lineage>
        <taxon>Eukaryota</taxon>
        <taxon>Fungi</taxon>
        <taxon>Fungi incertae sedis</taxon>
        <taxon>Zoopagomycota</taxon>
        <taxon>Kickxellomycotina</taxon>
        <taxon>Kickxellomycetes</taxon>
        <taxon>Kickxellales</taxon>
        <taxon>Kickxellaceae</taxon>
        <taxon>Coemansia</taxon>
    </lineage>
</organism>
<name>A0ACC1LV17_9FUNG</name>